<proteinExistence type="inferred from homology"/>
<evidence type="ECO:0000313" key="5">
    <source>
        <dbReference type="EMBL" id="TGO06874.1"/>
    </source>
</evidence>
<feature type="region of interest" description="Disordered" evidence="3">
    <location>
        <begin position="1"/>
        <end position="34"/>
    </location>
</feature>
<reference evidence="5 6" key="1">
    <citation type="submission" date="2017-12" db="EMBL/GenBank/DDBJ databases">
        <title>Comparative genomics of Botrytis spp.</title>
        <authorList>
            <person name="Valero-Jimenez C.A."/>
            <person name="Tapia P."/>
            <person name="Veloso J."/>
            <person name="Silva-Moreno E."/>
            <person name="Staats M."/>
            <person name="Valdes J.H."/>
            <person name="Van Kan J.A.L."/>
        </authorList>
    </citation>
    <scope>NUCLEOTIDE SEQUENCE [LARGE SCALE GENOMIC DNA]</scope>
    <source>
        <strain evidence="5 6">Bt9001</strain>
    </source>
</reference>
<dbReference type="AlphaFoldDB" id="A0A4Z1E4E0"/>
<comment type="similarity">
    <text evidence="2">Belongs to the ustYa family.</text>
</comment>
<evidence type="ECO:0000256" key="1">
    <source>
        <dbReference type="ARBA" id="ARBA00004685"/>
    </source>
</evidence>
<feature type="transmembrane region" description="Helical" evidence="4">
    <location>
        <begin position="44"/>
        <end position="63"/>
    </location>
</feature>
<organism evidence="5 6">
    <name type="scientific">Botrytis tulipae</name>
    <dbReference type="NCBI Taxonomy" id="87230"/>
    <lineage>
        <taxon>Eukaryota</taxon>
        <taxon>Fungi</taxon>
        <taxon>Dikarya</taxon>
        <taxon>Ascomycota</taxon>
        <taxon>Pezizomycotina</taxon>
        <taxon>Leotiomycetes</taxon>
        <taxon>Helotiales</taxon>
        <taxon>Sclerotiniaceae</taxon>
        <taxon>Botrytis</taxon>
    </lineage>
</organism>
<comment type="pathway">
    <text evidence="1">Mycotoxin biosynthesis.</text>
</comment>
<dbReference type="PANTHER" id="PTHR33365:SF4">
    <property type="entry name" value="CYCLOCHLOROTINE BIOSYNTHESIS PROTEIN O"/>
    <property type="match status" value="1"/>
</dbReference>
<dbReference type="Proteomes" id="UP000297777">
    <property type="component" value="Unassembled WGS sequence"/>
</dbReference>
<dbReference type="GO" id="GO:0043386">
    <property type="term" value="P:mycotoxin biosynthetic process"/>
    <property type="evidence" value="ECO:0007669"/>
    <property type="project" value="InterPro"/>
</dbReference>
<evidence type="ECO:0000256" key="2">
    <source>
        <dbReference type="ARBA" id="ARBA00035112"/>
    </source>
</evidence>
<dbReference type="Pfam" id="PF11807">
    <property type="entry name" value="UstYa"/>
    <property type="match status" value="1"/>
</dbReference>
<gene>
    <name evidence="5" type="ORF">BTUL_0427g00050</name>
</gene>
<evidence type="ECO:0000256" key="3">
    <source>
        <dbReference type="SAM" id="MobiDB-lite"/>
    </source>
</evidence>
<name>A0A4Z1E4E0_9HELO</name>
<feature type="compositionally biased region" description="Low complexity" evidence="3">
    <location>
        <begin position="12"/>
        <end position="23"/>
    </location>
</feature>
<dbReference type="EMBL" id="PQXH01000424">
    <property type="protein sequence ID" value="TGO06874.1"/>
    <property type="molecule type" value="Genomic_DNA"/>
</dbReference>
<evidence type="ECO:0000313" key="6">
    <source>
        <dbReference type="Proteomes" id="UP000297777"/>
    </source>
</evidence>
<keyword evidence="4" id="KW-0812">Transmembrane</keyword>
<comment type="caution">
    <text evidence="5">The sequence shown here is derived from an EMBL/GenBank/DDBJ whole genome shotgun (WGS) entry which is preliminary data.</text>
</comment>
<dbReference type="InterPro" id="IPR021765">
    <property type="entry name" value="UstYa-like"/>
</dbReference>
<keyword evidence="6" id="KW-1185">Reference proteome</keyword>
<evidence type="ECO:0000256" key="4">
    <source>
        <dbReference type="SAM" id="Phobius"/>
    </source>
</evidence>
<accession>A0A4Z1E4E0</accession>
<feature type="compositionally biased region" description="Polar residues" evidence="3">
    <location>
        <begin position="1"/>
        <end position="11"/>
    </location>
</feature>
<protein>
    <submittedName>
        <fullName evidence="5">Uncharacterized protein</fullName>
    </submittedName>
</protein>
<dbReference type="PANTHER" id="PTHR33365">
    <property type="entry name" value="YALI0B05434P"/>
    <property type="match status" value="1"/>
</dbReference>
<sequence length="289" mass="32543">MSPISSLQTKLSPSPSSGKYSSIESEEDPTSPTQSQFYGLGGKIVSLSAILSPVFLLLLVLNLRISSHSENDYTTRTIFGDSMTSSFVLILSQCKFVNLLSLVPWTRQTFGGNDNFLHADPYDGQAWTLYKNQNFDPERQSTVWDDIYPSNFIAVENPQQFGFQGGVELSAEAQNSTDFVAGKIYLKYCFCNGLAKNSLQGVLKHYLSYENRSEMTAQQNVHTNHCIEVLRQLILCKADLSVQRPKGLPSSTRWPSQQQHICRDERVLMDAIWSRAIVKANGGWIRRRK</sequence>
<keyword evidence="4" id="KW-0472">Membrane</keyword>
<keyword evidence="4" id="KW-1133">Transmembrane helix</keyword>
<dbReference type="OrthoDB" id="3687641at2759"/>